<feature type="non-terminal residue" evidence="2">
    <location>
        <position position="1"/>
    </location>
</feature>
<feature type="compositionally biased region" description="Basic residues" evidence="1">
    <location>
        <begin position="85"/>
        <end position="96"/>
    </location>
</feature>
<feature type="compositionally biased region" description="Basic and acidic residues" evidence="1">
    <location>
        <begin position="163"/>
        <end position="177"/>
    </location>
</feature>
<dbReference type="AlphaFoldDB" id="A0A6J4V978"/>
<feature type="region of interest" description="Disordered" evidence="1">
    <location>
        <begin position="269"/>
        <end position="427"/>
    </location>
</feature>
<sequence>GGFADGATGATGQRGGGWRGDGRTGRRAPDRRPRHHPGQPLDRRAALDRHVPPGPADDPAGPRHIGLARPAHPERLPARAGAGPARRRADQRRRRPPPTGDGRHCRLHGRLVPLLGRPERRDPDPVPLPAGVRRFGRDRRLPRDHQGPVQRHPGRPVLLADDAGQRRRADPGPDAGRRHPARHRLARHLPRAGRNRRRPADGRLAVPARDQPVGSAQLGGPPVDGRSLLDAAAQPDVRRLRADDGHGAGHDVRPHRRLVVRPAESLRRLRATVRGTVRRDRGRLHRHEPGQRPADQPRPHAADAGDRRQPQPRRRPDGAGHRQPAGPRAGRAGRRAVPGGDLQRADRPKRDRARHERLPAHGRQRVGPARADEFRGRGAGRATRRGRRRGYRRAAEPDHPGVQRLPVGGLPRADPDAADPDPRPDGL</sequence>
<feature type="compositionally biased region" description="Basic residues" evidence="1">
    <location>
        <begin position="382"/>
        <end position="392"/>
    </location>
</feature>
<feature type="region of interest" description="Disordered" evidence="1">
    <location>
        <begin position="1"/>
        <end position="228"/>
    </location>
</feature>
<proteinExistence type="predicted"/>
<feature type="compositionally biased region" description="Basic and acidic residues" evidence="1">
    <location>
        <begin position="343"/>
        <end position="359"/>
    </location>
</feature>
<name>A0A6J4V978_9BACT</name>
<feature type="compositionally biased region" description="Basic residues" evidence="1">
    <location>
        <begin position="178"/>
        <end position="197"/>
    </location>
</feature>
<feature type="non-terminal residue" evidence="2">
    <location>
        <position position="427"/>
    </location>
</feature>
<organism evidence="2">
    <name type="scientific">uncultured Thermomicrobiales bacterium</name>
    <dbReference type="NCBI Taxonomy" id="1645740"/>
    <lineage>
        <taxon>Bacteria</taxon>
        <taxon>Pseudomonadati</taxon>
        <taxon>Thermomicrobiota</taxon>
        <taxon>Thermomicrobia</taxon>
        <taxon>Thermomicrobiales</taxon>
        <taxon>environmental samples</taxon>
    </lineage>
</organism>
<feature type="compositionally biased region" description="Basic and acidic residues" evidence="1">
    <location>
        <begin position="20"/>
        <end position="31"/>
    </location>
</feature>
<feature type="compositionally biased region" description="Basic and acidic residues" evidence="1">
    <location>
        <begin position="41"/>
        <end position="51"/>
    </location>
</feature>
<evidence type="ECO:0000256" key="1">
    <source>
        <dbReference type="SAM" id="MobiDB-lite"/>
    </source>
</evidence>
<gene>
    <name evidence="2" type="ORF">AVDCRST_MAG33-2720</name>
</gene>
<protein>
    <submittedName>
        <fullName evidence="2">Multidrug resistance transporter, Bcr/CflA family</fullName>
    </submittedName>
</protein>
<reference evidence="2" key="1">
    <citation type="submission" date="2020-02" db="EMBL/GenBank/DDBJ databases">
        <authorList>
            <person name="Meier V. D."/>
        </authorList>
    </citation>
    <scope>NUCLEOTIDE SEQUENCE</scope>
    <source>
        <strain evidence="2">AVDCRST_MAG33</strain>
    </source>
</reference>
<feature type="compositionally biased region" description="Low complexity" evidence="1">
    <location>
        <begin position="1"/>
        <end position="11"/>
    </location>
</feature>
<feature type="compositionally biased region" description="Low complexity" evidence="1">
    <location>
        <begin position="321"/>
        <end position="340"/>
    </location>
</feature>
<accession>A0A6J4V978</accession>
<evidence type="ECO:0000313" key="2">
    <source>
        <dbReference type="EMBL" id="CAA9572882.1"/>
    </source>
</evidence>
<dbReference type="EMBL" id="CADCWK010000333">
    <property type="protein sequence ID" value="CAA9572882.1"/>
    <property type="molecule type" value="Genomic_DNA"/>
</dbReference>
<feature type="compositionally biased region" description="Basic and acidic residues" evidence="1">
    <location>
        <begin position="287"/>
        <end position="320"/>
    </location>
</feature>